<keyword evidence="3" id="KW-1185">Reference proteome</keyword>
<dbReference type="EMBL" id="SMAI01000019">
    <property type="protein sequence ID" value="TCT01108.1"/>
    <property type="molecule type" value="Genomic_DNA"/>
</dbReference>
<dbReference type="Gene3D" id="3.30.160.710">
    <property type="match status" value="1"/>
</dbReference>
<proteinExistence type="predicted"/>
<feature type="domain" description="MBG" evidence="1">
    <location>
        <begin position="15"/>
        <end position="89"/>
    </location>
</feature>
<evidence type="ECO:0000259" key="1">
    <source>
        <dbReference type="Pfam" id="PF18676"/>
    </source>
</evidence>
<protein>
    <recommendedName>
        <fullName evidence="1">MBG domain-containing protein</fullName>
    </recommendedName>
</protein>
<reference evidence="2 3" key="1">
    <citation type="submission" date="2019-03" db="EMBL/GenBank/DDBJ databases">
        <title>Genomic Encyclopedia of Type Strains, Phase IV (KMG-IV): sequencing the most valuable type-strain genomes for metagenomic binning, comparative biology and taxonomic classification.</title>
        <authorList>
            <person name="Goeker M."/>
        </authorList>
    </citation>
    <scope>NUCLEOTIDE SEQUENCE [LARGE SCALE GENOMIC DNA]</scope>
    <source>
        <strain evidence="2 3">DSM 9035</strain>
    </source>
</reference>
<sequence>YADAATGLSVTQRALTVTAVGQSRAYGDDNPPLTYVVGGAGLVNGDSLAGALATAAGAASNVGGYAITQGTLAASSNYAITAFAPGTLTVTARPLTVIANDQSRLFGDANPPLTYVVGGDGLVNGDALSGALVTTADPASLPGAYPILQGSLAVSLNYALTFDPGELTVTARMTSPALLAALLQPTFVQTGAADQTGGTVVTFMPVGGAADTSGGSDGTGGGNDAANDDSIVYSPRLKLKLN</sequence>
<accession>A0A4V2UWV4</accession>
<evidence type="ECO:0000313" key="3">
    <source>
        <dbReference type="Proteomes" id="UP000294664"/>
    </source>
</evidence>
<gene>
    <name evidence="2" type="ORF">EDC64_11978</name>
</gene>
<organism evidence="2 3">
    <name type="scientific">Aquabacter spiritensis</name>
    <dbReference type="NCBI Taxonomy" id="933073"/>
    <lineage>
        <taxon>Bacteria</taxon>
        <taxon>Pseudomonadati</taxon>
        <taxon>Pseudomonadota</taxon>
        <taxon>Alphaproteobacteria</taxon>
        <taxon>Hyphomicrobiales</taxon>
        <taxon>Xanthobacteraceae</taxon>
        <taxon>Aquabacter</taxon>
    </lineage>
</organism>
<dbReference type="AlphaFoldDB" id="A0A4V2UWV4"/>
<feature type="domain" description="MBG" evidence="1">
    <location>
        <begin position="95"/>
        <end position="168"/>
    </location>
</feature>
<dbReference type="InterPro" id="IPR041286">
    <property type="entry name" value="MBG_2"/>
</dbReference>
<evidence type="ECO:0000313" key="2">
    <source>
        <dbReference type="EMBL" id="TCT01108.1"/>
    </source>
</evidence>
<feature type="non-terminal residue" evidence="2">
    <location>
        <position position="1"/>
    </location>
</feature>
<dbReference type="RefSeq" id="WP_274594963.1">
    <property type="nucleotide sequence ID" value="NZ_SMAI01000019.1"/>
</dbReference>
<comment type="caution">
    <text evidence="2">The sequence shown here is derived from an EMBL/GenBank/DDBJ whole genome shotgun (WGS) entry which is preliminary data.</text>
</comment>
<dbReference type="Pfam" id="PF18676">
    <property type="entry name" value="MBG_2"/>
    <property type="match status" value="2"/>
</dbReference>
<name>A0A4V2UWV4_9HYPH</name>
<dbReference type="Proteomes" id="UP000294664">
    <property type="component" value="Unassembled WGS sequence"/>
</dbReference>